<dbReference type="RefSeq" id="WP_259089173.1">
    <property type="nucleotide sequence ID" value="NZ_BAAAZC010000009.1"/>
</dbReference>
<reference evidence="3" key="1">
    <citation type="journal article" date="2019" name="Int. J. Syst. Evol. Microbiol.">
        <title>The Global Catalogue of Microorganisms (GCM) 10K type strain sequencing project: providing services to taxonomists for standard genome sequencing and annotation.</title>
        <authorList>
            <consortium name="The Broad Institute Genomics Platform"/>
            <consortium name="The Broad Institute Genome Sequencing Center for Infectious Disease"/>
            <person name="Wu L."/>
            <person name="Ma J."/>
        </authorList>
    </citation>
    <scope>NUCLEOTIDE SEQUENCE [LARGE SCALE GENOMIC DNA]</scope>
    <source>
        <strain evidence="3">JCM 16601</strain>
    </source>
</reference>
<dbReference type="InterPro" id="IPR029056">
    <property type="entry name" value="Ribokinase-like"/>
</dbReference>
<proteinExistence type="predicted"/>
<dbReference type="Pfam" id="PF05014">
    <property type="entry name" value="Nuc_deoxyrib_tr"/>
    <property type="match status" value="1"/>
</dbReference>
<dbReference type="Proteomes" id="UP001500742">
    <property type="component" value="Unassembled WGS sequence"/>
</dbReference>
<dbReference type="InterPro" id="IPR007710">
    <property type="entry name" value="Nucleoside_deoxyribTrfase"/>
</dbReference>
<dbReference type="EMBL" id="BAAAZC010000009">
    <property type="protein sequence ID" value="GAA3968037.1"/>
    <property type="molecule type" value="Genomic_DNA"/>
</dbReference>
<dbReference type="InterPro" id="IPR051239">
    <property type="entry name" value="2'-dNMP_N-hydrolase"/>
</dbReference>
<evidence type="ECO:0000313" key="2">
    <source>
        <dbReference type="EMBL" id="GAA3968037.1"/>
    </source>
</evidence>
<comment type="caution">
    <text evidence="2">The sequence shown here is derived from an EMBL/GenBank/DDBJ whole genome shotgun (WGS) entry which is preliminary data.</text>
</comment>
<evidence type="ECO:0000259" key="1">
    <source>
        <dbReference type="Pfam" id="PF00294"/>
    </source>
</evidence>
<sequence>MILNIIGGTYYETCREPFWDELYGSGLRAAHALSEKPSKVVFHTNIGKVDYDKLVCISEAIGITTKAKLIPYTNTFAYDHPLAEPYFDRIEVNDEEIIYADLIVQFGMIEGNKKVKAKKAIYDPQSPGNPQSFWSNGSDTQELIWVANIGEMEIFTGAVSLKGIKEYLFSVENVVAAVIKKGTDGAIIIQRDKDDFHVPVFKTKHVWPIGTGDIFTASFAYNYLIENHSIEESAINASLATAYYTETKSLPLPQLIDESKFERFYKESKVKPKIYLAGPFFNMAQRWMIEQFRVQLRNFGLDVFSPYHDVGLGNATQVVPLDIEAIKNCDIVLAIVDGLDAGTLFEIGFAKSLNLPVVVFVEDEKSEALTMLKGTNCLFEKDFSTVIYKTVWESYKV</sequence>
<feature type="domain" description="Carbohydrate kinase PfkB" evidence="1">
    <location>
        <begin position="146"/>
        <end position="241"/>
    </location>
</feature>
<accession>A0ABP7PN83</accession>
<dbReference type="Gene3D" id="3.40.1190.20">
    <property type="match status" value="1"/>
</dbReference>
<evidence type="ECO:0000313" key="3">
    <source>
        <dbReference type="Proteomes" id="UP001500742"/>
    </source>
</evidence>
<gene>
    <name evidence="2" type="ORF">GCM10022210_16090</name>
</gene>
<dbReference type="SUPFAM" id="SSF52309">
    <property type="entry name" value="N-(deoxy)ribosyltransferase-like"/>
    <property type="match status" value="1"/>
</dbReference>
<dbReference type="InterPro" id="IPR011611">
    <property type="entry name" value="PfkB_dom"/>
</dbReference>
<keyword evidence="3" id="KW-1185">Reference proteome</keyword>
<dbReference type="Gene3D" id="3.40.50.450">
    <property type="match status" value="1"/>
</dbReference>
<dbReference type="PANTHER" id="PTHR15364:SF0">
    <property type="entry name" value="2'-DEOXYNUCLEOSIDE 5'-PHOSPHATE N-HYDROLASE 1"/>
    <property type="match status" value="1"/>
</dbReference>
<dbReference type="PANTHER" id="PTHR15364">
    <property type="entry name" value="2'-DEOXYNUCLEOSIDE 5'-PHOSPHATE N-HYDROLASE 1"/>
    <property type="match status" value="1"/>
</dbReference>
<organism evidence="2 3">
    <name type="scientific">Mucilaginibacter dorajii</name>
    <dbReference type="NCBI Taxonomy" id="692994"/>
    <lineage>
        <taxon>Bacteria</taxon>
        <taxon>Pseudomonadati</taxon>
        <taxon>Bacteroidota</taxon>
        <taxon>Sphingobacteriia</taxon>
        <taxon>Sphingobacteriales</taxon>
        <taxon>Sphingobacteriaceae</taxon>
        <taxon>Mucilaginibacter</taxon>
    </lineage>
</organism>
<name>A0ABP7PN83_9SPHI</name>
<dbReference type="Pfam" id="PF00294">
    <property type="entry name" value="PfkB"/>
    <property type="match status" value="1"/>
</dbReference>
<dbReference type="SUPFAM" id="SSF53613">
    <property type="entry name" value="Ribokinase-like"/>
    <property type="match status" value="1"/>
</dbReference>
<protein>
    <recommendedName>
        <fullName evidence="1">Carbohydrate kinase PfkB domain-containing protein</fullName>
    </recommendedName>
</protein>